<dbReference type="Gene3D" id="2.160.20.10">
    <property type="entry name" value="Single-stranded right-handed beta-helix, Pectin lyase-like"/>
    <property type="match status" value="1"/>
</dbReference>
<keyword evidence="2" id="KW-0732">Signal</keyword>
<evidence type="ECO:0000313" key="4">
    <source>
        <dbReference type="Proteomes" id="UP000694925"/>
    </source>
</evidence>
<dbReference type="GeneID" id="108631295"/>
<accession>A0AAJ7NEL5</accession>
<keyword evidence="1" id="KW-0456">Lyase</keyword>
<feature type="signal peptide" evidence="2">
    <location>
        <begin position="1"/>
        <end position="18"/>
    </location>
</feature>
<reference evidence="5" key="1">
    <citation type="submission" date="2025-08" db="UniProtKB">
        <authorList>
            <consortium name="RefSeq"/>
        </authorList>
    </citation>
    <scope>IDENTIFICATION</scope>
    <source>
        <tissue evidence="5">Whole body</tissue>
    </source>
</reference>
<dbReference type="Pfam" id="PF00544">
    <property type="entry name" value="Pectate_lyase_4"/>
    <property type="match status" value="1"/>
</dbReference>
<feature type="chain" id="PRO_5042526358" evidence="2">
    <location>
        <begin position="19"/>
        <end position="368"/>
    </location>
</feature>
<dbReference type="InterPro" id="IPR012334">
    <property type="entry name" value="Pectin_lyas_fold"/>
</dbReference>
<dbReference type="InterPro" id="IPR002022">
    <property type="entry name" value="Pec_lyase"/>
</dbReference>
<feature type="domain" description="Pectate lyase" evidence="3">
    <location>
        <begin position="78"/>
        <end position="300"/>
    </location>
</feature>
<name>A0AAJ7NEL5_9HYME</name>
<dbReference type="InterPro" id="IPR011050">
    <property type="entry name" value="Pectin_lyase_fold/virulence"/>
</dbReference>
<protein>
    <submittedName>
        <fullName evidence="5">Uncharacterized protein LOC108631295</fullName>
    </submittedName>
</protein>
<dbReference type="RefSeq" id="XP_017890621.2">
    <property type="nucleotide sequence ID" value="XM_018035132.2"/>
</dbReference>
<evidence type="ECO:0000313" key="5">
    <source>
        <dbReference type="RefSeq" id="XP_017890621.2"/>
    </source>
</evidence>
<dbReference type="PANTHER" id="PTHR31683">
    <property type="entry name" value="PECTATE LYASE 18-RELATED"/>
    <property type="match status" value="1"/>
</dbReference>
<dbReference type="Proteomes" id="UP000694925">
    <property type="component" value="Unplaced"/>
</dbReference>
<evidence type="ECO:0000259" key="3">
    <source>
        <dbReference type="SMART" id="SM00656"/>
    </source>
</evidence>
<proteinExistence type="predicted"/>
<dbReference type="SUPFAM" id="SSF51126">
    <property type="entry name" value="Pectin lyase-like"/>
    <property type="match status" value="1"/>
</dbReference>
<organism evidence="4 5">
    <name type="scientific">Ceratina calcarata</name>
    <dbReference type="NCBI Taxonomy" id="156304"/>
    <lineage>
        <taxon>Eukaryota</taxon>
        <taxon>Metazoa</taxon>
        <taxon>Ecdysozoa</taxon>
        <taxon>Arthropoda</taxon>
        <taxon>Hexapoda</taxon>
        <taxon>Insecta</taxon>
        <taxon>Pterygota</taxon>
        <taxon>Neoptera</taxon>
        <taxon>Endopterygota</taxon>
        <taxon>Hymenoptera</taxon>
        <taxon>Apocrita</taxon>
        <taxon>Aculeata</taxon>
        <taxon>Apoidea</taxon>
        <taxon>Anthophila</taxon>
        <taxon>Apidae</taxon>
        <taxon>Ceratina</taxon>
        <taxon>Zadontomerus</taxon>
    </lineage>
</organism>
<dbReference type="GO" id="GO:0030570">
    <property type="term" value="F:pectate lyase activity"/>
    <property type="evidence" value="ECO:0007669"/>
    <property type="project" value="InterPro"/>
</dbReference>
<dbReference type="AlphaFoldDB" id="A0AAJ7NEL5"/>
<sequence>MNMIAYVIAVLFYTTCECLIPNNTNVGTLFQSFDEESPYLNKVNNIVERKGRATLSYPNTGVNGMMGFAKAARVTGGTAGPVVFVSTVDEFRKAVAGSDKKIVVINRNLIANTLTKVSFGANKSIIGSYGNNILHNVHLRASQTSGNVIFQNIVFRHDEKIKDNDDIQLYLNYGTGYWVDHCYWPGHNWNGADGSTDKLIYVGDKANYVTISHCHFKSHKYGCIFGHPADDENMQYLGYPRITICHNRFENMEVRAPGLMRYGYYHVYNNYINNFHLSFTFLSHANIVSESNFLGAGSENRGHLDDKGNAKFTDRDSVPKLTARLSSPADWTPSSNYNYKRMTAAEAKIWNIAHSGVAASANQLHFAE</sequence>
<gene>
    <name evidence="5" type="primary">LOC108631295</name>
</gene>
<evidence type="ECO:0000256" key="1">
    <source>
        <dbReference type="ARBA" id="ARBA00023239"/>
    </source>
</evidence>
<dbReference type="InterPro" id="IPR045032">
    <property type="entry name" value="PEL"/>
</dbReference>
<dbReference type="SMART" id="SM00656">
    <property type="entry name" value="Amb_all"/>
    <property type="match status" value="1"/>
</dbReference>
<dbReference type="PANTHER" id="PTHR31683:SF18">
    <property type="entry name" value="PECTATE LYASE 21-RELATED"/>
    <property type="match status" value="1"/>
</dbReference>
<dbReference type="KEGG" id="ccal:108631295"/>
<evidence type="ECO:0000256" key="2">
    <source>
        <dbReference type="SAM" id="SignalP"/>
    </source>
</evidence>
<keyword evidence="4" id="KW-1185">Reference proteome</keyword>